<accession>A0ACC1PF02</accession>
<proteinExistence type="predicted"/>
<sequence>MKADHAAYMKVSDQFKLRKSDFHAANKSLEIYRAGGIGTPSGQRRVLKQALQAAELWADTGVAACQARLDFMIKFRNVFDQESTTRHIKQAELSLLSSRTAKENAKEFQETLDKTRVNPGMNW</sequence>
<dbReference type="EMBL" id="JAPDGR010000340">
    <property type="protein sequence ID" value="KAJ2991311.1"/>
    <property type="molecule type" value="Genomic_DNA"/>
</dbReference>
<evidence type="ECO:0000313" key="1">
    <source>
        <dbReference type="EMBL" id="KAJ2991311.1"/>
    </source>
</evidence>
<gene>
    <name evidence="1" type="ORF">NUW58_g2559</name>
</gene>
<protein>
    <submittedName>
        <fullName evidence="1">Uncharacterized protein</fullName>
    </submittedName>
</protein>
<dbReference type="Proteomes" id="UP001143856">
    <property type="component" value="Unassembled WGS sequence"/>
</dbReference>
<name>A0ACC1PF02_9PEZI</name>
<comment type="caution">
    <text evidence="1">The sequence shown here is derived from an EMBL/GenBank/DDBJ whole genome shotgun (WGS) entry which is preliminary data.</text>
</comment>
<evidence type="ECO:0000313" key="2">
    <source>
        <dbReference type="Proteomes" id="UP001143856"/>
    </source>
</evidence>
<reference evidence="1" key="1">
    <citation type="submission" date="2022-10" db="EMBL/GenBank/DDBJ databases">
        <title>Genome Sequence of Xylaria curta.</title>
        <authorList>
            <person name="Buettner E."/>
        </authorList>
    </citation>
    <scope>NUCLEOTIDE SEQUENCE</scope>
    <source>
        <strain evidence="1">Babe10</strain>
    </source>
</reference>
<keyword evidence="2" id="KW-1185">Reference proteome</keyword>
<organism evidence="1 2">
    <name type="scientific">Xylaria curta</name>
    <dbReference type="NCBI Taxonomy" id="42375"/>
    <lineage>
        <taxon>Eukaryota</taxon>
        <taxon>Fungi</taxon>
        <taxon>Dikarya</taxon>
        <taxon>Ascomycota</taxon>
        <taxon>Pezizomycotina</taxon>
        <taxon>Sordariomycetes</taxon>
        <taxon>Xylariomycetidae</taxon>
        <taxon>Xylariales</taxon>
        <taxon>Xylariaceae</taxon>
        <taxon>Xylaria</taxon>
    </lineage>
</organism>